<organism evidence="2 3">
    <name type="scientific">Actinomadura barringtoniae</name>
    <dbReference type="NCBI Taxonomy" id="1427535"/>
    <lineage>
        <taxon>Bacteria</taxon>
        <taxon>Bacillati</taxon>
        <taxon>Actinomycetota</taxon>
        <taxon>Actinomycetes</taxon>
        <taxon>Streptosporangiales</taxon>
        <taxon>Thermomonosporaceae</taxon>
        <taxon>Actinomadura</taxon>
    </lineage>
</organism>
<dbReference type="InterPro" id="IPR009839">
    <property type="entry name" value="SseB_N"/>
</dbReference>
<comment type="caution">
    <text evidence="2">The sequence shown here is derived from an EMBL/GenBank/DDBJ whole genome shotgun (WGS) entry which is preliminary data.</text>
</comment>
<sequence length="85" mass="9227">MDERLIVPVRECAGGVVSVRTARADSGERVGLAFTSEVRLRAALGDGQRWIAMAEPALRAMLRPLAVTRIQTDPVLVSRSRRVAA</sequence>
<keyword evidence="3" id="KW-1185">Reference proteome</keyword>
<dbReference type="RefSeq" id="WP_208262008.1">
    <property type="nucleotide sequence ID" value="NZ_JAGEOJ010000023.1"/>
</dbReference>
<dbReference type="Proteomes" id="UP000669179">
    <property type="component" value="Unassembled WGS sequence"/>
</dbReference>
<protein>
    <recommendedName>
        <fullName evidence="1">SseB protein N-terminal domain-containing protein</fullName>
    </recommendedName>
</protein>
<accession>A0A939TF30</accession>
<dbReference type="EMBL" id="JAGEOJ010000023">
    <property type="protein sequence ID" value="MBO2453955.1"/>
    <property type="molecule type" value="Genomic_DNA"/>
</dbReference>
<proteinExistence type="predicted"/>
<dbReference type="NCBIfam" id="NF042914">
    <property type="entry name" value="SAV915_dom"/>
    <property type="match status" value="1"/>
</dbReference>
<dbReference type="InterPro" id="IPR049975">
    <property type="entry name" value="SAV_915-like_dom"/>
</dbReference>
<reference evidence="2" key="1">
    <citation type="submission" date="2021-03" db="EMBL/GenBank/DDBJ databases">
        <authorList>
            <person name="Kanchanasin P."/>
            <person name="Saeng-In P."/>
            <person name="Phongsopitanun W."/>
            <person name="Yuki M."/>
            <person name="Kudo T."/>
            <person name="Ohkuma M."/>
            <person name="Tanasupawat S."/>
        </authorList>
    </citation>
    <scope>NUCLEOTIDE SEQUENCE</scope>
    <source>
        <strain evidence="2">GKU 128</strain>
    </source>
</reference>
<evidence type="ECO:0000313" key="3">
    <source>
        <dbReference type="Proteomes" id="UP000669179"/>
    </source>
</evidence>
<evidence type="ECO:0000313" key="2">
    <source>
        <dbReference type="EMBL" id="MBO2453955.1"/>
    </source>
</evidence>
<dbReference type="Pfam" id="PF07179">
    <property type="entry name" value="SseB"/>
    <property type="match status" value="1"/>
</dbReference>
<dbReference type="AlphaFoldDB" id="A0A939TF30"/>
<gene>
    <name evidence="2" type="ORF">J4573_43180</name>
</gene>
<evidence type="ECO:0000259" key="1">
    <source>
        <dbReference type="Pfam" id="PF07179"/>
    </source>
</evidence>
<name>A0A939TF30_9ACTN</name>
<feature type="domain" description="SseB protein N-terminal" evidence="1">
    <location>
        <begin position="2"/>
        <end position="64"/>
    </location>
</feature>